<dbReference type="GO" id="GO:0016491">
    <property type="term" value="F:oxidoreductase activity"/>
    <property type="evidence" value="ECO:0007669"/>
    <property type="project" value="UniProtKB-KW"/>
</dbReference>
<evidence type="ECO:0000256" key="2">
    <source>
        <dbReference type="ARBA" id="ARBA00022630"/>
    </source>
</evidence>
<sequence>GVYNDKSSVVIGVYNDKSDVVNGVYNDKSDVVNGVYNDKSDVVNGVYNDKSDVVNGVFKDILPTAVPQAIEAAGATIINTGIGWHEARVPTIVTSVPRAAYALVTAKMKKE</sequence>
<protein>
    <submittedName>
        <fullName evidence="5">Uncharacterized protein</fullName>
    </submittedName>
</protein>
<evidence type="ECO:0000256" key="3">
    <source>
        <dbReference type="ARBA" id="ARBA00022643"/>
    </source>
</evidence>
<dbReference type="InterPro" id="IPR051793">
    <property type="entry name" value="NADH:flavin_oxidoreductase"/>
</dbReference>
<feature type="non-terminal residue" evidence="5">
    <location>
        <position position="1"/>
    </location>
</feature>
<organism evidence="5 6">
    <name type="scientific">Sphaeroforma arctica JP610</name>
    <dbReference type="NCBI Taxonomy" id="667725"/>
    <lineage>
        <taxon>Eukaryota</taxon>
        <taxon>Ichthyosporea</taxon>
        <taxon>Ichthyophonida</taxon>
        <taxon>Sphaeroforma</taxon>
    </lineage>
</organism>
<reference evidence="5 6" key="1">
    <citation type="submission" date="2011-02" db="EMBL/GenBank/DDBJ databases">
        <title>The Genome Sequence of Sphaeroforma arctica JP610.</title>
        <authorList>
            <consortium name="The Broad Institute Genome Sequencing Platform"/>
            <person name="Russ C."/>
            <person name="Cuomo C."/>
            <person name="Young S.K."/>
            <person name="Zeng Q."/>
            <person name="Gargeya S."/>
            <person name="Alvarado L."/>
            <person name="Berlin A."/>
            <person name="Chapman S.B."/>
            <person name="Chen Z."/>
            <person name="Freedman E."/>
            <person name="Gellesch M."/>
            <person name="Goldberg J."/>
            <person name="Griggs A."/>
            <person name="Gujja S."/>
            <person name="Heilman E."/>
            <person name="Heiman D."/>
            <person name="Howarth C."/>
            <person name="Mehta T."/>
            <person name="Neiman D."/>
            <person name="Pearson M."/>
            <person name="Roberts A."/>
            <person name="Saif S."/>
            <person name="Shea T."/>
            <person name="Shenoy N."/>
            <person name="Sisk P."/>
            <person name="Stolte C."/>
            <person name="Sykes S."/>
            <person name="White J."/>
            <person name="Yandava C."/>
            <person name="Burger G."/>
            <person name="Gray M.W."/>
            <person name="Holland P.W.H."/>
            <person name="King N."/>
            <person name="Lang F.B.F."/>
            <person name="Roger A.J."/>
            <person name="Ruiz-Trillo I."/>
            <person name="Haas B."/>
            <person name="Nusbaum C."/>
            <person name="Birren B."/>
        </authorList>
    </citation>
    <scope>NUCLEOTIDE SEQUENCE [LARGE SCALE GENOMIC DNA]</scope>
    <source>
        <strain evidence="5 6">JP610</strain>
    </source>
</reference>
<keyword evidence="3" id="KW-0288">FMN</keyword>
<accession>A0A0L0F9X3</accession>
<dbReference type="EMBL" id="KQ245518">
    <property type="protein sequence ID" value="KNC73515.1"/>
    <property type="molecule type" value="Genomic_DNA"/>
</dbReference>
<dbReference type="PANTHER" id="PTHR42917:SF2">
    <property type="entry name" value="2,4-DIENOYL-COA REDUCTASE [(2E)-ENOYL-COA-PRODUCING]"/>
    <property type="match status" value="1"/>
</dbReference>
<evidence type="ECO:0000256" key="1">
    <source>
        <dbReference type="ARBA" id="ARBA00001917"/>
    </source>
</evidence>
<gene>
    <name evidence="5" type="ORF">SARC_13926</name>
</gene>
<keyword evidence="2" id="KW-0285">Flavoprotein</keyword>
<dbReference type="OrthoDB" id="8122781at2759"/>
<evidence type="ECO:0000313" key="6">
    <source>
        <dbReference type="Proteomes" id="UP000054560"/>
    </source>
</evidence>
<dbReference type="Proteomes" id="UP000054560">
    <property type="component" value="Unassembled WGS sequence"/>
</dbReference>
<dbReference type="STRING" id="667725.A0A0L0F9X3"/>
<dbReference type="AlphaFoldDB" id="A0A0L0F9X3"/>
<keyword evidence="4" id="KW-0560">Oxidoreductase</keyword>
<dbReference type="PANTHER" id="PTHR42917">
    <property type="entry name" value="2,4-DIENOYL-COA REDUCTASE"/>
    <property type="match status" value="1"/>
</dbReference>
<dbReference type="GeneID" id="25914430"/>
<name>A0A0L0F9X3_9EUKA</name>
<comment type="cofactor">
    <cofactor evidence="1">
        <name>FMN</name>
        <dbReference type="ChEBI" id="CHEBI:58210"/>
    </cofactor>
</comment>
<evidence type="ECO:0000256" key="4">
    <source>
        <dbReference type="ARBA" id="ARBA00023002"/>
    </source>
</evidence>
<feature type="non-terminal residue" evidence="5">
    <location>
        <position position="111"/>
    </location>
</feature>
<evidence type="ECO:0000313" key="5">
    <source>
        <dbReference type="EMBL" id="KNC73515.1"/>
    </source>
</evidence>
<dbReference type="RefSeq" id="XP_014147417.1">
    <property type="nucleotide sequence ID" value="XM_014291942.1"/>
</dbReference>
<keyword evidence="6" id="KW-1185">Reference proteome</keyword>
<proteinExistence type="predicted"/>